<name>A0ABD2CNG5_VESMC</name>
<dbReference type="AlphaFoldDB" id="A0ABD2CNG5"/>
<keyword evidence="3" id="KW-1185">Reference proteome</keyword>
<feature type="compositionally biased region" description="Basic and acidic residues" evidence="1">
    <location>
        <begin position="96"/>
        <end position="111"/>
    </location>
</feature>
<evidence type="ECO:0000256" key="1">
    <source>
        <dbReference type="SAM" id="MobiDB-lite"/>
    </source>
</evidence>
<dbReference type="Proteomes" id="UP001607303">
    <property type="component" value="Unassembled WGS sequence"/>
</dbReference>
<feature type="region of interest" description="Disordered" evidence="1">
    <location>
        <begin position="71"/>
        <end position="116"/>
    </location>
</feature>
<proteinExistence type="predicted"/>
<comment type="caution">
    <text evidence="2">The sequence shown here is derived from an EMBL/GenBank/DDBJ whole genome shotgun (WGS) entry which is preliminary data.</text>
</comment>
<protein>
    <submittedName>
        <fullName evidence="2">Uncharacterized protein</fullName>
    </submittedName>
</protein>
<gene>
    <name evidence="2" type="ORF">V1477_005018</name>
</gene>
<accession>A0ABD2CNG5</accession>
<feature type="region of interest" description="Disordered" evidence="1">
    <location>
        <begin position="155"/>
        <end position="218"/>
    </location>
</feature>
<feature type="compositionally biased region" description="Polar residues" evidence="1">
    <location>
        <begin position="202"/>
        <end position="211"/>
    </location>
</feature>
<sequence length="324" mass="35856">MHVTPVKSNCVWMLGNRCGCRERIKGPETHPREIVHRRGKVECTKVNAMAGCLRSKQLRRDQSSIRCEREGGGLRWSETGKKGGGGGRRKRRRRRNEGGCHRDPSTKETMRGNRARSGVGVNGVYREWTVFPQPLFEGRRLCETAKWTLRHRCEPSFKSTDKNNHENGENGESEGCSLVSETLSEYSHPTDSRSRDGPLPLTSRSRVDTTPRSPPGRFSKHVTALAVCACPLEISGVGSISEIRPSRFNDVSAHTDGSLKVRRLGTGTLSVGPVLFLVGDTRCQLGEATAASAADDKRKRRSGPGAGQRDKAERDKKKGQRPMK</sequence>
<reference evidence="2 3" key="1">
    <citation type="journal article" date="2024" name="Ann. Entomol. Soc. Am.">
        <title>Genomic analyses of the southern and eastern yellowjacket wasps (Hymenoptera: Vespidae) reveal evolutionary signatures of social life.</title>
        <authorList>
            <person name="Catto M.A."/>
            <person name="Caine P.B."/>
            <person name="Orr S.E."/>
            <person name="Hunt B.G."/>
            <person name="Goodisman M.A.D."/>
        </authorList>
    </citation>
    <scope>NUCLEOTIDE SEQUENCE [LARGE SCALE GENOMIC DNA]</scope>
    <source>
        <strain evidence="2">232</strain>
        <tissue evidence="2">Head and thorax</tissue>
    </source>
</reference>
<feature type="region of interest" description="Disordered" evidence="1">
    <location>
        <begin position="288"/>
        <end position="324"/>
    </location>
</feature>
<evidence type="ECO:0000313" key="3">
    <source>
        <dbReference type="Proteomes" id="UP001607303"/>
    </source>
</evidence>
<dbReference type="EMBL" id="JAYRBN010000037">
    <property type="protein sequence ID" value="KAL2746648.1"/>
    <property type="molecule type" value="Genomic_DNA"/>
</dbReference>
<evidence type="ECO:0000313" key="2">
    <source>
        <dbReference type="EMBL" id="KAL2746648.1"/>
    </source>
</evidence>
<organism evidence="2 3">
    <name type="scientific">Vespula maculifrons</name>
    <name type="common">Eastern yellow jacket</name>
    <name type="synonym">Wasp</name>
    <dbReference type="NCBI Taxonomy" id="7453"/>
    <lineage>
        <taxon>Eukaryota</taxon>
        <taxon>Metazoa</taxon>
        <taxon>Ecdysozoa</taxon>
        <taxon>Arthropoda</taxon>
        <taxon>Hexapoda</taxon>
        <taxon>Insecta</taxon>
        <taxon>Pterygota</taxon>
        <taxon>Neoptera</taxon>
        <taxon>Endopterygota</taxon>
        <taxon>Hymenoptera</taxon>
        <taxon>Apocrita</taxon>
        <taxon>Aculeata</taxon>
        <taxon>Vespoidea</taxon>
        <taxon>Vespidae</taxon>
        <taxon>Vespinae</taxon>
        <taxon>Vespula</taxon>
    </lineage>
</organism>
<feature type="compositionally biased region" description="Basic and acidic residues" evidence="1">
    <location>
        <begin position="155"/>
        <end position="168"/>
    </location>
</feature>